<gene>
    <name evidence="2" type="ORF">HHU12_08965</name>
</gene>
<dbReference type="RefSeq" id="WP_169656402.1">
    <property type="nucleotide sequence ID" value="NZ_JABANE010000019.1"/>
</dbReference>
<dbReference type="EMBL" id="JABANE010000019">
    <property type="protein sequence ID" value="NME68089.1"/>
    <property type="molecule type" value="Genomic_DNA"/>
</dbReference>
<organism evidence="2 3">
    <name type="scientific">Flammeovirga aprica JL-4</name>
    <dbReference type="NCBI Taxonomy" id="694437"/>
    <lineage>
        <taxon>Bacteria</taxon>
        <taxon>Pseudomonadati</taxon>
        <taxon>Bacteroidota</taxon>
        <taxon>Cytophagia</taxon>
        <taxon>Cytophagales</taxon>
        <taxon>Flammeovirgaceae</taxon>
        <taxon>Flammeovirga</taxon>
    </lineage>
</organism>
<evidence type="ECO:0000313" key="3">
    <source>
        <dbReference type="Proteomes" id="UP000576082"/>
    </source>
</evidence>
<feature type="chain" id="PRO_5031436470" description="VWFA domain-containing protein" evidence="1">
    <location>
        <begin position="19"/>
        <end position="320"/>
    </location>
</feature>
<feature type="signal peptide" evidence="1">
    <location>
        <begin position="1"/>
        <end position="18"/>
    </location>
</feature>
<protein>
    <recommendedName>
        <fullName evidence="4">VWFA domain-containing protein</fullName>
    </recommendedName>
</protein>
<evidence type="ECO:0008006" key="4">
    <source>
        <dbReference type="Google" id="ProtNLM"/>
    </source>
</evidence>
<keyword evidence="1" id="KW-0732">Signal</keyword>
<evidence type="ECO:0000313" key="2">
    <source>
        <dbReference type="EMBL" id="NME68089.1"/>
    </source>
</evidence>
<keyword evidence="3" id="KW-1185">Reference proteome</keyword>
<accession>A0A7X9RTV9</accession>
<sequence length="320" mass="36943">MKKILLFMFLVLPFISQAQKIEENYNILIVPDLSNRIDPSIHKKPYTDTEIVSVILDIFAYTDQNGLPKGLYKSGNRNKNQKDRISVKAINNTSLFTDLNNSMIIDLGEFDKSQAQRIEFLNGNATYTINDAKKNFLNAYQKMNDIALKNQAGADMWQFLQNGVDKHDFKLTNPMKSKFIEDQSKNIFIIFTDGYIETGYCDTKKKSAPYLTNKMVNNFRNAFLNRTDKSLSMKEFFKKNGYGIEPVKNPVLADCKVIVAEMYDRSINANGIATKNPTDMEILKLFWSDFLEKSGCKDYHLVPIQNDLNRYKVLFEDYLQ</sequence>
<comment type="caution">
    <text evidence="2">The sequence shown here is derived from an EMBL/GenBank/DDBJ whole genome shotgun (WGS) entry which is preliminary data.</text>
</comment>
<name>A0A7X9RTV9_9BACT</name>
<dbReference type="AlphaFoldDB" id="A0A7X9RTV9"/>
<evidence type="ECO:0000256" key="1">
    <source>
        <dbReference type="SAM" id="SignalP"/>
    </source>
</evidence>
<reference evidence="2 3" key="1">
    <citation type="submission" date="2020-04" db="EMBL/GenBank/DDBJ databases">
        <title>Flammeovirga sp. SR4, a novel species isolated from seawater.</title>
        <authorList>
            <person name="Wang X."/>
        </authorList>
    </citation>
    <scope>NUCLEOTIDE SEQUENCE [LARGE SCALE GENOMIC DNA]</scope>
    <source>
        <strain evidence="2 3">ATCC 23126</strain>
    </source>
</reference>
<proteinExistence type="predicted"/>
<dbReference type="Proteomes" id="UP000576082">
    <property type="component" value="Unassembled WGS sequence"/>
</dbReference>